<protein>
    <submittedName>
        <fullName evidence="1">Uncharacterized protein</fullName>
    </submittedName>
</protein>
<comment type="caution">
    <text evidence="1">The sequence shown here is derived from an EMBL/GenBank/DDBJ whole genome shotgun (WGS) entry which is preliminary data.</text>
</comment>
<dbReference type="AlphaFoldDB" id="A0A139PW58"/>
<evidence type="ECO:0000313" key="1">
    <source>
        <dbReference type="EMBL" id="KXT94486.1"/>
    </source>
</evidence>
<reference evidence="1 2" key="1">
    <citation type="submission" date="2016-01" db="EMBL/GenBank/DDBJ databases">
        <title>Highly variable Streptococcus oralis are common among viridans streptococci isolated from primates.</title>
        <authorList>
            <person name="Denapaite D."/>
            <person name="Rieger M."/>
            <person name="Koendgen S."/>
            <person name="Brueckner R."/>
            <person name="Ochigava I."/>
            <person name="Kappeler P."/>
            <person name="Maetz-Rensing K."/>
            <person name="Leendertz F."/>
            <person name="Hakenbeck R."/>
        </authorList>
    </citation>
    <scope>NUCLEOTIDE SEQUENCE [LARGE SCALE GENOMIC DNA]</scope>
    <source>
        <strain evidence="1 2">DD27</strain>
    </source>
</reference>
<proteinExistence type="predicted"/>
<organism evidence="1 2">
    <name type="scientific">Streptococcus oralis</name>
    <dbReference type="NCBI Taxonomy" id="1303"/>
    <lineage>
        <taxon>Bacteria</taxon>
        <taxon>Bacillati</taxon>
        <taxon>Bacillota</taxon>
        <taxon>Bacilli</taxon>
        <taxon>Lactobacillales</taxon>
        <taxon>Streptococcaceae</taxon>
        <taxon>Streptococcus</taxon>
    </lineage>
</organism>
<gene>
    <name evidence="1" type="ORF">SORDD27_01222</name>
</gene>
<dbReference type="EMBL" id="LQNZ01000112">
    <property type="protein sequence ID" value="KXT94486.1"/>
    <property type="molecule type" value="Genomic_DNA"/>
</dbReference>
<dbReference type="Proteomes" id="UP000072363">
    <property type="component" value="Unassembled WGS sequence"/>
</dbReference>
<dbReference type="PATRIC" id="fig|1303.82.peg.1313"/>
<sequence length="37" mass="4365">MKMLNSTWLNDHIEKCSDNVVWAFLILELLNVFQNGK</sequence>
<evidence type="ECO:0000313" key="2">
    <source>
        <dbReference type="Proteomes" id="UP000072363"/>
    </source>
</evidence>
<name>A0A139PW58_STROR</name>
<accession>A0A139PW58</accession>